<dbReference type="Proteomes" id="UP000249008">
    <property type="component" value="Chromosome 1"/>
</dbReference>
<dbReference type="KEGG" id="ful:C4N20_09280"/>
<evidence type="ECO:0000313" key="3">
    <source>
        <dbReference type="Proteomes" id="UP000249008"/>
    </source>
</evidence>
<dbReference type="AlphaFoldDB" id="A0AAX2J6Z4"/>
<keyword evidence="1" id="KW-1133">Transmembrane helix</keyword>
<evidence type="ECO:0000256" key="1">
    <source>
        <dbReference type="SAM" id="Phobius"/>
    </source>
</evidence>
<dbReference type="EMBL" id="LS483487">
    <property type="protein sequence ID" value="SQJ00052.1"/>
    <property type="molecule type" value="Genomic_DNA"/>
</dbReference>
<feature type="transmembrane region" description="Helical" evidence="1">
    <location>
        <begin position="205"/>
        <end position="229"/>
    </location>
</feature>
<evidence type="ECO:0000313" key="2">
    <source>
        <dbReference type="EMBL" id="SQJ00052.1"/>
    </source>
</evidence>
<sequence>MIELEKHPVETEAGDQFRECIIMTALKNSRLKMRELLEMSREIGFLIDEPQHEDYFDPFAIMLAELFTEYQEYGRFPNWTYNMDDVKEFVIDKEAKDFLLQTLDDIYNESKIEGREREICIQWQKTEMTEIWKRHLESLISSLRKSIPYKETEEEIIERKKKEEKENKSGKGIILFFVLMFGIILAMGVYILFNSILLLKTGKILQGTVALLFSVITLFFSGKLFLGFFKGLFK</sequence>
<keyword evidence="1" id="KW-0812">Transmembrane</keyword>
<organism evidence="2 3">
    <name type="scientific">Fusobacterium ulcerans</name>
    <dbReference type="NCBI Taxonomy" id="861"/>
    <lineage>
        <taxon>Bacteria</taxon>
        <taxon>Fusobacteriati</taxon>
        <taxon>Fusobacteriota</taxon>
        <taxon>Fusobacteriia</taxon>
        <taxon>Fusobacteriales</taxon>
        <taxon>Fusobacteriaceae</taxon>
        <taxon>Fusobacterium</taxon>
    </lineage>
</organism>
<name>A0AAX2J6Z4_9FUSO</name>
<dbReference type="GeneID" id="78455002"/>
<proteinExistence type="predicted"/>
<keyword evidence="1" id="KW-0472">Membrane</keyword>
<reference evidence="2 3" key="1">
    <citation type="submission" date="2018-06" db="EMBL/GenBank/DDBJ databases">
        <authorList>
            <consortium name="Pathogen Informatics"/>
            <person name="Doyle S."/>
        </authorList>
    </citation>
    <scope>NUCLEOTIDE SEQUENCE [LARGE SCALE GENOMIC DNA]</scope>
    <source>
        <strain evidence="2 3">NCTC12112</strain>
    </source>
</reference>
<accession>A0AAX2J6Z4</accession>
<protein>
    <submittedName>
        <fullName evidence="2">Uncharacterized protein</fullName>
    </submittedName>
</protein>
<dbReference type="RefSeq" id="WP_005979334.1">
    <property type="nucleotide sequence ID" value="NZ_CABKNW010000004.1"/>
</dbReference>
<gene>
    <name evidence="2" type="ORF">NCTC12112_00407</name>
</gene>
<feature type="transmembrane region" description="Helical" evidence="1">
    <location>
        <begin position="172"/>
        <end position="193"/>
    </location>
</feature>